<feature type="domain" description="Glycosyltransferase 2-like" evidence="9">
    <location>
        <begin position="10"/>
        <end position="172"/>
    </location>
</feature>
<keyword evidence="4 10" id="KW-0808">Transferase</keyword>
<sequence length="324" mass="35994">MHNNNRVTLSCILPVFNEEAGIAAFLKALNQQLMTIGLCYEIIVVDDGSRDKTVDRVEAFSAGEHSVHLVTLSRNFGKEAALTAGLDASSGDAVILMDADFQHPIEVIPQFIEYWKQGYDMVYGVRQDRAEESFLKRKGAAAFYNMMCYSTGVSIPANAGDFRLMSRRVVESIKLLPERARFMKGIYAWVGFGSIGITFEVQERFSGTSQWSYRKLANLALTGITSFTTFPLRIMAWFGLLVSLISFLYAFFIISKTLVLGSILPGWPTVITAITFFGGIQLLSLGVLGEYVAGIFAEVKKRPLYIVKKRGNHSSVVVDNAQNY</sequence>
<dbReference type="PANTHER" id="PTHR48090">
    <property type="entry name" value="UNDECAPRENYL-PHOSPHATE 4-DEOXY-4-FORMAMIDO-L-ARABINOSE TRANSFERASE-RELATED"/>
    <property type="match status" value="1"/>
</dbReference>
<dbReference type="GO" id="GO:0005886">
    <property type="term" value="C:plasma membrane"/>
    <property type="evidence" value="ECO:0007669"/>
    <property type="project" value="UniProtKB-SubCell"/>
</dbReference>
<organism evidence="10">
    <name type="scientific">invertebrate metagenome</name>
    <dbReference type="NCBI Taxonomy" id="1711999"/>
    <lineage>
        <taxon>unclassified sequences</taxon>
        <taxon>metagenomes</taxon>
        <taxon>organismal metagenomes</taxon>
    </lineage>
</organism>
<feature type="transmembrane region" description="Helical" evidence="8">
    <location>
        <begin position="234"/>
        <end position="254"/>
    </location>
</feature>
<gene>
    <name evidence="10" type="ORF">CI610_01578</name>
</gene>
<keyword evidence="7 8" id="KW-0472">Membrane</keyword>
<dbReference type="EC" id="2.4.-.-" evidence="10"/>
<dbReference type="AlphaFoldDB" id="A0A2H9T8C4"/>
<feature type="transmembrane region" description="Helical" evidence="8">
    <location>
        <begin position="274"/>
        <end position="299"/>
    </location>
</feature>
<dbReference type="EMBL" id="NSIT01000068">
    <property type="protein sequence ID" value="PJE79447.1"/>
    <property type="molecule type" value="Genomic_DNA"/>
</dbReference>
<dbReference type="SUPFAM" id="SSF53448">
    <property type="entry name" value="Nucleotide-diphospho-sugar transferases"/>
    <property type="match status" value="1"/>
</dbReference>
<keyword evidence="6 8" id="KW-1133">Transmembrane helix</keyword>
<evidence type="ECO:0000256" key="6">
    <source>
        <dbReference type="ARBA" id="ARBA00022989"/>
    </source>
</evidence>
<evidence type="ECO:0000256" key="8">
    <source>
        <dbReference type="SAM" id="Phobius"/>
    </source>
</evidence>
<keyword evidence="5 8" id="KW-0812">Transmembrane</keyword>
<protein>
    <submittedName>
        <fullName evidence="10">Putative glycosyltransferase</fullName>
        <ecNumber evidence="10">2.4.-.-</ecNumber>
    </submittedName>
</protein>
<reference evidence="10" key="1">
    <citation type="journal article" date="2017" name="Appl. Environ. Microbiol.">
        <title>Molecular characterization of an Endozoicomonas-like organism causing infection in king scallop Pecten maximus L.</title>
        <authorList>
            <person name="Cano I."/>
            <person name="van Aerle R."/>
            <person name="Ross S."/>
            <person name="Verner-Jeffreys D.W."/>
            <person name="Paley R.K."/>
            <person name="Rimmer G."/>
            <person name="Ryder D."/>
            <person name="Hooper P."/>
            <person name="Stone D."/>
            <person name="Feist S.W."/>
        </authorList>
    </citation>
    <scope>NUCLEOTIDE SEQUENCE</scope>
</reference>
<evidence type="ECO:0000256" key="7">
    <source>
        <dbReference type="ARBA" id="ARBA00023136"/>
    </source>
</evidence>
<dbReference type="CDD" id="cd04187">
    <property type="entry name" value="DPM1_like_bac"/>
    <property type="match status" value="1"/>
</dbReference>
<comment type="subcellular location">
    <subcellularLocation>
        <location evidence="1">Cell membrane</location>
        <topology evidence="1">Multi-pass membrane protein</topology>
    </subcellularLocation>
</comment>
<evidence type="ECO:0000313" key="10">
    <source>
        <dbReference type="EMBL" id="PJE79447.1"/>
    </source>
</evidence>
<keyword evidence="3 10" id="KW-0328">Glycosyltransferase</keyword>
<dbReference type="InterPro" id="IPR029044">
    <property type="entry name" value="Nucleotide-diphossugar_trans"/>
</dbReference>
<dbReference type="InterPro" id="IPR001173">
    <property type="entry name" value="Glyco_trans_2-like"/>
</dbReference>
<evidence type="ECO:0000256" key="4">
    <source>
        <dbReference type="ARBA" id="ARBA00022679"/>
    </source>
</evidence>
<evidence type="ECO:0000256" key="1">
    <source>
        <dbReference type="ARBA" id="ARBA00004651"/>
    </source>
</evidence>
<accession>A0A2H9T8C4</accession>
<comment type="caution">
    <text evidence="10">The sequence shown here is derived from an EMBL/GenBank/DDBJ whole genome shotgun (WGS) entry which is preliminary data.</text>
</comment>
<evidence type="ECO:0000259" key="9">
    <source>
        <dbReference type="Pfam" id="PF00535"/>
    </source>
</evidence>
<proteinExistence type="predicted"/>
<dbReference type="Gene3D" id="3.90.550.10">
    <property type="entry name" value="Spore Coat Polysaccharide Biosynthesis Protein SpsA, Chain A"/>
    <property type="match status" value="1"/>
</dbReference>
<dbReference type="FunFam" id="3.90.550.10:FF:000079">
    <property type="entry name" value="Probable glycosyl transferase"/>
    <property type="match status" value="1"/>
</dbReference>
<dbReference type="Pfam" id="PF00535">
    <property type="entry name" value="Glycos_transf_2"/>
    <property type="match status" value="1"/>
</dbReference>
<name>A0A2H9T8C4_9ZZZZ</name>
<keyword evidence="2" id="KW-1003">Cell membrane</keyword>
<dbReference type="PANTHER" id="PTHR48090:SF8">
    <property type="entry name" value="GLYCOSYLTRANSFERASE CSBB-RELATED"/>
    <property type="match status" value="1"/>
</dbReference>
<dbReference type="InterPro" id="IPR050256">
    <property type="entry name" value="Glycosyltransferase_2"/>
</dbReference>
<evidence type="ECO:0000256" key="2">
    <source>
        <dbReference type="ARBA" id="ARBA00022475"/>
    </source>
</evidence>
<dbReference type="GO" id="GO:0016757">
    <property type="term" value="F:glycosyltransferase activity"/>
    <property type="evidence" value="ECO:0007669"/>
    <property type="project" value="UniProtKB-KW"/>
</dbReference>
<evidence type="ECO:0000256" key="3">
    <source>
        <dbReference type="ARBA" id="ARBA00022676"/>
    </source>
</evidence>
<evidence type="ECO:0000256" key="5">
    <source>
        <dbReference type="ARBA" id="ARBA00022692"/>
    </source>
</evidence>